<keyword evidence="3" id="KW-0285">Flavoprotein</keyword>
<accession>A0A2A5JDT8</accession>
<dbReference type="PANTHER" id="PTHR43884:SF20">
    <property type="entry name" value="ACYL-COA DEHYDROGENASE FADE28"/>
    <property type="match status" value="1"/>
</dbReference>
<evidence type="ECO:0000256" key="2">
    <source>
        <dbReference type="ARBA" id="ARBA00009347"/>
    </source>
</evidence>
<keyword evidence="5" id="KW-0560">Oxidoreductase</keyword>
<gene>
    <name evidence="8" type="ORF">CHR55_12950</name>
</gene>
<dbReference type="GO" id="GO:0003995">
    <property type="term" value="F:acyl-CoA dehydrogenase activity"/>
    <property type="evidence" value="ECO:0007669"/>
    <property type="project" value="TreeGrafter"/>
</dbReference>
<dbReference type="AlphaFoldDB" id="A0A2A5JDT8"/>
<feature type="domain" description="Acyl-CoA dehydrogenase/oxidase C-terminal" evidence="6">
    <location>
        <begin position="205"/>
        <end position="318"/>
    </location>
</feature>
<comment type="cofactor">
    <cofactor evidence="1">
        <name>FAD</name>
        <dbReference type="ChEBI" id="CHEBI:57692"/>
    </cofactor>
</comment>
<dbReference type="Gene3D" id="1.20.140.10">
    <property type="entry name" value="Butyryl-CoA Dehydrogenase, subunit A, domain 3"/>
    <property type="match status" value="1"/>
</dbReference>
<dbReference type="Pfam" id="PF02771">
    <property type="entry name" value="Acyl-CoA_dh_N"/>
    <property type="match status" value="1"/>
</dbReference>
<evidence type="ECO:0000313" key="8">
    <source>
        <dbReference type="EMBL" id="PCK27121.1"/>
    </source>
</evidence>
<dbReference type="Proteomes" id="UP000230886">
    <property type="component" value="Unassembled WGS sequence"/>
</dbReference>
<evidence type="ECO:0000313" key="9">
    <source>
        <dbReference type="Proteomes" id="UP000230886"/>
    </source>
</evidence>
<evidence type="ECO:0000256" key="5">
    <source>
        <dbReference type="ARBA" id="ARBA00023002"/>
    </source>
</evidence>
<dbReference type="Pfam" id="PF00441">
    <property type="entry name" value="Acyl-CoA_dh_1"/>
    <property type="match status" value="1"/>
</dbReference>
<keyword evidence="4" id="KW-0274">FAD</keyword>
<reference evidence="8 9" key="1">
    <citation type="submission" date="2017-07" db="EMBL/GenBank/DDBJ databases">
        <title>Draft sequence of Rhodococcus enclensis 23b-28.</title>
        <authorList>
            <person name="Besaury L."/>
            <person name="Sancelme M."/>
            <person name="Amato P."/>
            <person name="Lallement A."/>
            <person name="Delort A.-M."/>
        </authorList>
    </citation>
    <scope>NUCLEOTIDE SEQUENCE [LARGE SCALE GENOMIC DNA]</scope>
    <source>
        <strain evidence="8 9">23b-28</strain>
    </source>
</reference>
<dbReference type="SUPFAM" id="SSF47203">
    <property type="entry name" value="Acyl-CoA dehydrogenase C-terminal domain-like"/>
    <property type="match status" value="1"/>
</dbReference>
<dbReference type="GO" id="GO:0050660">
    <property type="term" value="F:flavin adenine dinucleotide binding"/>
    <property type="evidence" value="ECO:0007669"/>
    <property type="project" value="InterPro"/>
</dbReference>
<organism evidence="8 9">
    <name type="scientific">Rhodococcus qingshengii</name>
    <dbReference type="NCBI Taxonomy" id="334542"/>
    <lineage>
        <taxon>Bacteria</taxon>
        <taxon>Bacillati</taxon>
        <taxon>Actinomycetota</taxon>
        <taxon>Actinomycetes</taxon>
        <taxon>Mycobacteriales</taxon>
        <taxon>Nocardiaceae</taxon>
        <taxon>Rhodococcus</taxon>
        <taxon>Rhodococcus erythropolis group</taxon>
    </lineage>
</organism>
<evidence type="ECO:0000256" key="3">
    <source>
        <dbReference type="ARBA" id="ARBA00022630"/>
    </source>
</evidence>
<dbReference type="RefSeq" id="WP_054827921.1">
    <property type="nucleotide sequence ID" value="NZ_JAOBTA010000001.1"/>
</dbReference>
<evidence type="ECO:0000259" key="6">
    <source>
        <dbReference type="Pfam" id="PF00441"/>
    </source>
</evidence>
<protein>
    <submittedName>
        <fullName evidence="8">Acyl-CoA dehydrogenase</fullName>
    </submittedName>
</protein>
<dbReference type="InterPro" id="IPR036250">
    <property type="entry name" value="AcylCo_DH-like_C"/>
</dbReference>
<dbReference type="PANTHER" id="PTHR43884">
    <property type="entry name" value="ACYL-COA DEHYDROGENASE"/>
    <property type="match status" value="1"/>
</dbReference>
<dbReference type="SUPFAM" id="SSF56645">
    <property type="entry name" value="Acyl-CoA dehydrogenase NM domain-like"/>
    <property type="match status" value="1"/>
</dbReference>
<dbReference type="InterPro" id="IPR013786">
    <property type="entry name" value="AcylCoA_DH/ox_N"/>
</dbReference>
<dbReference type="InterPro" id="IPR009100">
    <property type="entry name" value="AcylCoA_DH/oxidase_NM_dom_sf"/>
</dbReference>
<evidence type="ECO:0000256" key="4">
    <source>
        <dbReference type="ARBA" id="ARBA00022827"/>
    </source>
</evidence>
<evidence type="ECO:0000256" key="1">
    <source>
        <dbReference type="ARBA" id="ARBA00001974"/>
    </source>
</evidence>
<evidence type="ECO:0000259" key="7">
    <source>
        <dbReference type="Pfam" id="PF02771"/>
    </source>
</evidence>
<comment type="caution">
    <text evidence="8">The sequence shown here is derived from an EMBL/GenBank/DDBJ whole genome shotgun (WGS) entry which is preliminary data.</text>
</comment>
<dbReference type="Gene3D" id="1.10.540.10">
    <property type="entry name" value="Acyl-CoA dehydrogenase/oxidase, N-terminal domain"/>
    <property type="match status" value="1"/>
</dbReference>
<comment type="similarity">
    <text evidence="2">Belongs to the acyl-CoA dehydrogenase family.</text>
</comment>
<dbReference type="InterPro" id="IPR009075">
    <property type="entry name" value="AcylCo_DH/oxidase_C"/>
</dbReference>
<dbReference type="InterPro" id="IPR037069">
    <property type="entry name" value="AcylCoA_DH/ox_N_sf"/>
</dbReference>
<proteinExistence type="inferred from homology"/>
<feature type="domain" description="Acyl-CoA dehydrogenase/oxidase N-terminal" evidence="7">
    <location>
        <begin position="16"/>
        <end position="89"/>
    </location>
</feature>
<name>A0A2A5JDT8_RHOSG</name>
<dbReference type="EMBL" id="NOVD01000006">
    <property type="protein sequence ID" value="PCK27121.1"/>
    <property type="molecule type" value="Genomic_DNA"/>
</dbReference>
<sequence>MNSGSEINAHTFDADLEAMVEQFFAEKSGTEVVAEAESDGLPTGLWYAAVELGLPLVGLPESAGGSGGSLLDAVTVQRAAARHAAPLPLAETYLAGRLAAAAGLPVPSGIATVAPRSQRDDARRTSNGLVSGTFHDVPWGSAASVLAAVLGNRVVLLNISDAEIGSGTDFAGQPRQSLTFSEARTVDGGNPVDPRILGRLGAFLRSVQMAGAMEAVSTLTRRYVSERVQFGRPIAQFQAVQQHIVTLAQMASMSTLAVDRTAYALTSRDADFEVCATKLVVSQNALASVRAAHQAHGAIGMTREYRLQQLTRRLHAWRSEFGDEIALAKQLGTAVAAMPSLPRLITDPQPTLELKS</sequence>